<dbReference type="AlphaFoldDB" id="A0A3M2JBC2"/>
<name>A0A3M2JBC2_9CELL</name>
<dbReference type="PANTHER" id="PTHR35908:SF1">
    <property type="entry name" value="CONSERVED PROTEIN"/>
    <property type="match status" value="1"/>
</dbReference>
<dbReference type="SUPFAM" id="SSF54593">
    <property type="entry name" value="Glyoxalase/Bleomycin resistance protein/Dihydroxybiphenyl dioxygenase"/>
    <property type="match status" value="1"/>
</dbReference>
<dbReference type="EMBL" id="RFFI01000070">
    <property type="protein sequence ID" value="RMI08813.1"/>
    <property type="molecule type" value="Genomic_DNA"/>
</dbReference>
<reference evidence="2 3" key="1">
    <citation type="submission" date="2018-10" db="EMBL/GenBank/DDBJ databases">
        <title>Isolation, diversity and antifungal activity of actinobacteria from wheat.</title>
        <authorList>
            <person name="Han C."/>
        </authorList>
    </citation>
    <scope>NUCLEOTIDE SEQUENCE [LARGE SCALE GENOMIC DNA]</scope>
    <source>
        <strain evidence="2 3">NEAU-YY56</strain>
    </source>
</reference>
<dbReference type="Proteomes" id="UP000269289">
    <property type="component" value="Unassembled WGS sequence"/>
</dbReference>
<dbReference type="InterPro" id="IPR041581">
    <property type="entry name" value="Glyoxalase_6"/>
</dbReference>
<evidence type="ECO:0000313" key="2">
    <source>
        <dbReference type="EMBL" id="RMI08813.1"/>
    </source>
</evidence>
<feature type="domain" description="Glyoxalase-like" evidence="1">
    <location>
        <begin position="6"/>
        <end position="148"/>
    </location>
</feature>
<dbReference type="PANTHER" id="PTHR35908">
    <property type="entry name" value="HYPOTHETICAL FUSION PROTEIN"/>
    <property type="match status" value="1"/>
</dbReference>
<sequence>MALEVQVVLDAGSPRALGDFWKIALGYVEEPPPAGFATWDEALDAWGLPPDDRDVAYAIIDPDGAGPRVFFQRVPEGKTAKNRVHLDVRYSAAQGVDREDRAAKLAAAREHVAVLVAAGGSVLTEVDDPREGAWVVMADPEGNEFCVT</sequence>
<evidence type="ECO:0000313" key="3">
    <source>
        <dbReference type="Proteomes" id="UP000269289"/>
    </source>
</evidence>
<comment type="caution">
    <text evidence="2">The sequence shown here is derived from an EMBL/GenBank/DDBJ whole genome shotgun (WGS) entry which is preliminary data.</text>
</comment>
<proteinExistence type="predicted"/>
<dbReference type="Pfam" id="PF18029">
    <property type="entry name" value="Glyoxalase_6"/>
    <property type="match status" value="1"/>
</dbReference>
<organism evidence="2 3">
    <name type="scientific">Cellulomonas triticagri</name>
    <dbReference type="NCBI Taxonomy" id="2483352"/>
    <lineage>
        <taxon>Bacteria</taxon>
        <taxon>Bacillati</taxon>
        <taxon>Actinomycetota</taxon>
        <taxon>Actinomycetes</taxon>
        <taxon>Micrococcales</taxon>
        <taxon>Cellulomonadaceae</taxon>
        <taxon>Cellulomonas</taxon>
    </lineage>
</organism>
<protein>
    <submittedName>
        <fullName evidence="2">VOC family protein</fullName>
    </submittedName>
</protein>
<dbReference type="Gene3D" id="3.10.180.10">
    <property type="entry name" value="2,3-Dihydroxybiphenyl 1,2-Dioxygenase, domain 1"/>
    <property type="match status" value="1"/>
</dbReference>
<dbReference type="RefSeq" id="WP_122149825.1">
    <property type="nucleotide sequence ID" value="NZ_RFFI01000070.1"/>
</dbReference>
<keyword evidence="3" id="KW-1185">Reference proteome</keyword>
<evidence type="ECO:0000259" key="1">
    <source>
        <dbReference type="Pfam" id="PF18029"/>
    </source>
</evidence>
<accession>A0A3M2JBC2</accession>
<dbReference type="OrthoDB" id="5524593at2"/>
<gene>
    <name evidence="2" type="ORF">EBM89_12870</name>
</gene>
<dbReference type="InterPro" id="IPR029068">
    <property type="entry name" value="Glyas_Bleomycin-R_OHBP_Dase"/>
</dbReference>